<comment type="caution">
    <text evidence="12">The sequence shown here is derived from an EMBL/GenBank/DDBJ whole genome shotgun (WGS) entry which is preliminary data.</text>
</comment>
<dbReference type="Proteomes" id="UP000785679">
    <property type="component" value="Unassembled WGS sequence"/>
</dbReference>
<feature type="transmembrane region" description="Helical" evidence="11">
    <location>
        <begin position="477"/>
        <end position="499"/>
    </location>
</feature>
<dbReference type="InterPro" id="IPR004835">
    <property type="entry name" value="Chitin_synth"/>
</dbReference>
<feature type="compositionally biased region" description="Basic and acidic residues" evidence="10">
    <location>
        <begin position="694"/>
        <end position="711"/>
    </location>
</feature>
<comment type="subcellular location">
    <subcellularLocation>
        <location evidence="1">Cell membrane</location>
        <topology evidence="1">Multi-pass membrane protein</topology>
    </subcellularLocation>
</comment>
<dbReference type="SUPFAM" id="SSF53448">
    <property type="entry name" value="Nucleotide-diphospho-sugar transferases"/>
    <property type="match status" value="1"/>
</dbReference>
<feature type="region of interest" description="Disordered" evidence="10">
    <location>
        <begin position="773"/>
        <end position="803"/>
    </location>
</feature>
<feature type="transmembrane region" description="Helical" evidence="11">
    <location>
        <begin position="537"/>
        <end position="559"/>
    </location>
</feature>
<accession>A0A8J8P085</accession>
<evidence type="ECO:0000256" key="2">
    <source>
        <dbReference type="ARBA" id="ARBA00012543"/>
    </source>
</evidence>
<dbReference type="PANTHER" id="PTHR22914:SF9">
    <property type="entry name" value="CHITIN SYNTHASE 1"/>
    <property type="match status" value="1"/>
</dbReference>
<evidence type="ECO:0000256" key="6">
    <source>
        <dbReference type="ARBA" id="ARBA00022692"/>
    </source>
</evidence>
<dbReference type="GO" id="GO:0006031">
    <property type="term" value="P:chitin biosynthetic process"/>
    <property type="evidence" value="ECO:0007669"/>
    <property type="project" value="TreeGrafter"/>
</dbReference>
<evidence type="ECO:0000256" key="1">
    <source>
        <dbReference type="ARBA" id="ARBA00004651"/>
    </source>
</evidence>
<dbReference type="AlphaFoldDB" id="A0A8J8P085"/>
<feature type="transmembrane region" description="Helical" evidence="11">
    <location>
        <begin position="362"/>
        <end position="379"/>
    </location>
</feature>
<evidence type="ECO:0000256" key="8">
    <source>
        <dbReference type="ARBA" id="ARBA00023136"/>
    </source>
</evidence>
<keyword evidence="3" id="KW-1003">Cell membrane</keyword>
<feature type="transmembrane region" description="Helical" evidence="11">
    <location>
        <begin position="391"/>
        <end position="415"/>
    </location>
</feature>
<proteinExistence type="predicted"/>
<protein>
    <recommendedName>
        <fullName evidence="2">chitin synthase</fullName>
        <ecNumber evidence="2">2.4.1.16</ecNumber>
    </recommendedName>
</protein>
<evidence type="ECO:0000313" key="13">
    <source>
        <dbReference type="Proteomes" id="UP000785679"/>
    </source>
</evidence>
<keyword evidence="6 11" id="KW-0812">Transmembrane</keyword>
<evidence type="ECO:0000313" key="12">
    <source>
        <dbReference type="EMBL" id="TNV84863.1"/>
    </source>
</evidence>
<dbReference type="EC" id="2.4.1.16" evidence="2"/>
<dbReference type="Pfam" id="PF03142">
    <property type="entry name" value="Chitin_synth_2"/>
    <property type="match status" value="1"/>
</dbReference>
<name>A0A8J8P085_HALGN</name>
<feature type="transmembrane region" description="Helical" evidence="11">
    <location>
        <begin position="447"/>
        <end position="465"/>
    </location>
</feature>
<evidence type="ECO:0000256" key="5">
    <source>
        <dbReference type="ARBA" id="ARBA00022679"/>
    </source>
</evidence>
<evidence type="ECO:0000256" key="7">
    <source>
        <dbReference type="ARBA" id="ARBA00022989"/>
    </source>
</evidence>
<dbReference type="Pfam" id="PF01644">
    <property type="entry name" value="Chitin_synth_1"/>
    <property type="match status" value="1"/>
</dbReference>
<keyword evidence="9" id="KW-0961">Cell wall biogenesis/degradation</keyword>
<evidence type="ECO:0000256" key="11">
    <source>
        <dbReference type="SAM" id="Phobius"/>
    </source>
</evidence>
<feature type="region of interest" description="Disordered" evidence="10">
    <location>
        <begin position="687"/>
        <end position="727"/>
    </location>
</feature>
<dbReference type="GO" id="GO:0071555">
    <property type="term" value="P:cell wall organization"/>
    <property type="evidence" value="ECO:0007669"/>
    <property type="project" value="UniProtKB-KW"/>
</dbReference>
<evidence type="ECO:0000256" key="10">
    <source>
        <dbReference type="SAM" id="MobiDB-lite"/>
    </source>
</evidence>
<reference evidence="12" key="1">
    <citation type="submission" date="2019-06" db="EMBL/GenBank/DDBJ databases">
        <authorList>
            <person name="Zheng W."/>
        </authorList>
    </citation>
    <scope>NUCLEOTIDE SEQUENCE</scope>
    <source>
        <strain evidence="12">QDHG01</strain>
    </source>
</reference>
<dbReference type="GO" id="GO:0004100">
    <property type="term" value="F:chitin synthase activity"/>
    <property type="evidence" value="ECO:0007669"/>
    <property type="project" value="UniProtKB-EC"/>
</dbReference>
<organism evidence="12 13">
    <name type="scientific">Halteria grandinella</name>
    <dbReference type="NCBI Taxonomy" id="5974"/>
    <lineage>
        <taxon>Eukaryota</taxon>
        <taxon>Sar</taxon>
        <taxon>Alveolata</taxon>
        <taxon>Ciliophora</taxon>
        <taxon>Intramacronucleata</taxon>
        <taxon>Spirotrichea</taxon>
        <taxon>Stichotrichia</taxon>
        <taxon>Sporadotrichida</taxon>
        <taxon>Halteriidae</taxon>
        <taxon>Halteria</taxon>
    </lineage>
</organism>
<evidence type="ECO:0000256" key="4">
    <source>
        <dbReference type="ARBA" id="ARBA00022676"/>
    </source>
</evidence>
<gene>
    <name evidence="12" type="ORF">FGO68_gene4782</name>
</gene>
<keyword evidence="5" id="KW-0808">Transferase</keyword>
<evidence type="ECO:0000256" key="9">
    <source>
        <dbReference type="ARBA" id="ARBA00023316"/>
    </source>
</evidence>
<feature type="transmembrane region" description="Helical" evidence="11">
    <location>
        <begin position="505"/>
        <end position="525"/>
    </location>
</feature>
<dbReference type="OrthoDB" id="312677at2759"/>
<dbReference type="GO" id="GO:0005886">
    <property type="term" value="C:plasma membrane"/>
    <property type="evidence" value="ECO:0007669"/>
    <property type="project" value="UniProtKB-SubCell"/>
</dbReference>
<evidence type="ECO:0000256" key="3">
    <source>
        <dbReference type="ARBA" id="ARBA00022475"/>
    </source>
</evidence>
<feature type="compositionally biased region" description="Acidic residues" evidence="10">
    <location>
        <begin position="712"/>
        <end position="727"/>
    </location>
</feature>
<keyword evidence="7 11" id="KW-1133">Transmembrane helix</keyword>
<keyword evidence="13" id="KW-1185">Reference proteome</keyword>
<dbReference type="InterPro" id="IPR029044">
    <property type="entry name" value="Nucleotide-diphossugar_trans"/>
</dbReference>
<keyword evidence="4" id="KW-0328">Glycosyltransferase</keyword>
<dbReference type="PANTHER" id="PTHR22914">
    <property type="entry name" value="CHITIN SYNTHASE"/>
    <property type="match status" value="1"/>
</dbReference>
<sequence>MYQETWSDFLFTLKGIVQGIMDLYYDQVLGSPSFMEWSTFKDQFVIILIADGYVNLSKEFKQNAEKHGMFMESAISDTFLKTTPQSKQLMSFNEVREILTVQLEDPALIPETELIKNFIHCFQSDLPLEDIGFQLDLTKDQHRKEQDIQNSNHKRNDPFSLNMIFAVKHFNNQKIDSHLYFFRGFCQEVNPDYCLLLDIGTQAKPESISKLVEVMDCKGEIGGVCGDLEVDLTGQGLNVLGYAQYMEYKLSHYIDKAFEGCFSYQSVLPGAFSLLRWEAVKGRPIEEFLKGLNKKNLNLLELNMFLAEDRIMCFQIISQHIKQTSTEYGEQKSYELMYLPGARAITDPPPNLLRLIQQRRRWINGANAIFLYVFLRCGSFTNTSHSIAQRAFFIINFIIAVLQQAMGFVSAGLFYGTISSLFRFFISNGSAVEGSSHQDTAFQMASWFENVILLCYLALVLVSIGMGKGLDNSKVQFTFKLITAVLCGFNFFVVIYSLTKLFETQLSALVLVTFILTYFLPPMLFDPTGTCCGLIKVFLPSLAGYLLSMPLYLIVFQVYSYANLHDVSWGNREVSPDQNLQQQQKQQEELKREKNLKKEYKITRIFIFMVWIFANLMAGYVMSQFRKQNMTWFLIAVAYSLVIFQLIKLSGSVFYFFKMLSINSEIKRNAFMTQQSVELPGARTSLMQGQDLSSQHDEEPPVQRKSNHPDIEYEEEENEEEFQRQEDEDVVDPQQVELNVNYGQEAVNGGNEWWRSQKKGNSKILQEMMLNPNVEGGELKKSRFTFGNNREEQRDDERDEDNL</sequence>
<dbReference type="EMBL" id="RRYP01002357">
    <property type="protein sequence ID" value="TNV84863.1"/>
    <property type="molecule type" value="Genomic_DNA"/>
</dbReference>
<feature type="transmembrane region" description="Helical" evidence="11">
    <location>
        <begin position="633"/>
        <end position="657"/>
    </location>
</feature>
<feature type="transmembrane region" description="Helical" evidence="11">
    <location>
        <begin position="602"/>
        <end position="621"/>
    </location>
</feature>
<keyword evidence="8 11" id="KW-0472">Membrane</keyword>